<accession>A0A8S1JUZ3</accession>
<dbReference type="PANTHER" id="PTHR45614:SF69">
    <property type="entry name" value="CHROMOSOME UNDETERMINED SCAFFOLD_38, WHOLE GENOME SHOTGUN SEQUENCE"/>
    <property type="match status" value="1"/>
</dbReference>
<dbReference type="Proteomes" id="UP000692954">
    <property type="component" value="Unassembled WGS sequence"/>
</dbReference>
<dbReference type="CDD" id="cd00167">
    <property type="entry name" value="SANT"/>
    <property type="match status" value="3"/>
</dbReference>
<dbReference type="PROSITE" id="PS51294">
    <property type="entry name" value="HTH_MYB"/>
    <property type="match status" value="3"/>
</dbReference>
<proteinExistence type="predicted"/>
<evidence type="ECO:0008006" key="5">
    <source>
        <dbReference type="Google" id="ProtNLM"/>
    </source>
</evidence>
<name>A0A8S1JUZ3_9CILI</name>
<feature type="domain" description="HTH myb-type" evidence="2">
    <location>
        <begin position="180"/>
        <end position="234"/>
    </location>
</feature>
<dbReference type="InterPro" id="IPR050560">
    <property type="entry name" value="MYB_TF"/>
</dbReference>
<dbReference type="InterPro" id="IPR017930">
    <property type="entry name" value="Myb_dom"/>
</dbReference>
<keyword evidence="4" id="KW-1185">Reference proteome</keyword>
<protein>
    <recommendedName>
        <fullName evidence="5">Myb-like DNA-binding domain containing protein</fullName>
    </recommendedName>
</protein>
<sequence length="246" mass="29804">MFSKILSDSICKDEVNLQQKISSTLSVEMEPFSDFESNFHLSFNTKEPLQFQDTEDQEMIFKIKEDDTSLQCQNQELNKRKQKIWNDEEDSRLKFLYVEFLGKWNEIAKHMPQRNASQCQQRWRRINPPKDQSRHIWTQQEDDRLKQLVQDIGKQWMKIAKCFGNITGKQARDRYINKLDQSINKQPWTYEEDMFILDQYINNGPKWTKISNHLNGRPENHVKNRFYSYIKRKYLGEQNRYQIIYS</sequence>
<feature type="domain" description="Myb-like" evidence="1">
    <location>
        <begin position="77"/>
        <end position="127"/>
    </location>
</feature>
<dbReference type="GO" id="GO:0000978">
    <property type="term" value="F:RNA polymerase II cis-regulatory region sequence-specific DNA binding"/>
    <property type="evidence" value="ECO:0007669"/>
    <property type="project" value="TreeGrafter"/>
</dbReference>
<dbReference type="GO" id="GO:0000981">
    <property type="term" value="F:DNA-binding transcription factor activity, RNA polymerase II-specific"/>
    <property type="evidence" value="ECO:0007669"/>
    <property type="project" value="TreeGrafter"/>
</dbReference>
<dbReference type="OrthoDB" id="2143914at2759"/>
<evidence type="ECO:0000313" key="3">
    <source>
        <dbReference type="EMBL" id="CAD8045875.1"/>
    </source>
</evidence>
<dbReference type="PANTHER" id="PTHR45614">
    <property type="entry name" value="MYB PROTEIN-RELATED"/>
    <property type="match status" value="1"/>
</dbReference>
<dbReference type="EMBL" id="CAJJDN010000001">
    <property type="protein sequence ID" value="CAD8045875.1"/>
    <property type="molecule type" value="Genomic_DNA"/>
</dbReference>
<evidence type="ECO:0000259" key="1">
    <source>
        <dbReference type="PROSITE" id="PS50090"/>
    </source>
</evidence>
<dbReference type="SMART" id="SM00717">
    <property type="entry name" value="SANT"/>
    <property type="match status" value="3"/>
</dbReference>
<comment type="caution">
    <text evidence="3">The sequence shown here is derived from an EMBL/GenBank/DDBJ whole genome shotgun (WGS) entry which is preliminary data.</text>
</comment>
<feature type="domain" description="HTH myb-type" evidence="2">
    <location>
        <begin position="137"/>
        <end position="179"/>
    </location>
</feature>
<organism evidence="3 4">
    <name type="scientific">Paramecium sonneborni</name>
    <dbReference type="NCBI Taxonomy" id="65129"/>
    <lineage>
        <taxon>Eukaryota</taxon>
        <taxon>Sar</taxon>
        <taxon>Alveolata</taxon>
        <taxon>Ciliophora</taxon>
        <taxon>Intramacronucleata</taxon>
        <taxon>Oligohymenophorea</taxon>
        <taxon>Peniculida</taxon>
        <taxon>Parameciidae</taxon>
        <taxon>Paramecium</taxon>
    </lineage>
</organism>
<dbReference type="GO" id="GO:0005634">
    <property type="term" value="C:nucleus"/>
    <property type="evidence" value="ECO:0007669"/>
    <property type="project" value="TreeGrafter"/>
</dbReference>
<dbReference type="PROSITE" id="PS50090">
    <property type="entry name" value="MYB_LIKE"/>
    <property type="match status" value="3"/>
</dbReference>
<evidence type="ECO:0000313" key="4">
    <source>
        <dbReference type="Proteomes" id="UP000692954"/>
    </source>
</evidence>
<dbReference type="AlphaFoldDB" id="A0A8S1JUZ3"/>
<dbReference type="Pfam" id="PF13921">
    <property type="entry name" value="Myb_DNA-bind_6"/>
    <property type="match status" value="2"/>
</dbReference>
<evidence type="ECO:0000259" key="2">
    <source>
        <dbReference type="PROSITE" id="PS51294"/>
    </source>
</evidence>
<reference evidence="3" key="1">
    <citation type="submission" date="2021-01" db="EMBL/GenBank/DDBJ databases">
        <authorList>
            <consortium name="Genoscope - CEA"/>
            <person name="William W."/>
        </authorList>
    </citation>
    <scope>NUCLEOTIDE SEQUENCE</scope>
</reference>
<gene>
    <name evidence="3" type="ORF">PSON_ATCC_30995.1.T0010329</name>
</gene>
<dbReference type="InterPro" id="IPR001005">
    <property type="entry name" value="SANT/Myb"/>
</dbReference>
<feature type="domain" description="Myb-like" evidence="1">
    <location>
        <begin position="180"/>
        <end position="230"/>
    </location>
</feature>
<feature type="domain" description="Myb-like" evidence="1">
    <location>
        <begin position="129"/>
        <end position="179"/>
    </location>
</feature>
<feature type="domain" description="HTH myb-type" evidence="2">
    <location>
        <begin position="85"/>
        <end position="131"/>
    </location>
</feature>